<dbReference type="Gene3D" id="3.40.50.2300">
    <property type="match status" value="2"/>
</dbReference>
<dbReference type="CDD" id="cd06325">
    <property type="entry name" value="PBP1_ABC_unchar_transporter"/>
    <property type="match status" value="1"/>
</dbReference>
<dbReference type="Proteomes" id="UP001597560">
    <property type="component" value="Unassembled WGS sequence"/>
</dbReference>
<dbReference type="InterPro" id="IPR028082">
    <property type="entry name" value="Peripla_BP_I"/>
</dbReference>
<sequence length="324" mass="35877">MKYNRFLILLLFAIGFISCNNPKKQGGVPRVGFIEAFEDATIGDARKGFIEALAASGFSEQNKTVEIIAKNAQGDMGAMNQIVSYMQSEEVDCIGTSTTMSTLATVQRIKNIPIFMCVTAMPQILGLINEKKKGPDNLFGVGEDLNYIDTSFAIIQQVVKPKKRDNLRIGMIYNQAEQQSVDAFNRLDKLAKQKQVELIALPLNTSADAQLVVRALLKRKIDAFFANPDNTVFAAFETILNNCNERGIPVFTSEVGLVKRGAVAAYGADIYQWGYQAGQEAAKFLKSKKTDKLTVEKVKIRRRVYNGAAATRFGLTFSENFEKL</sequence>
<keyword evidence="2" id="KW-1185">Reference proteome</keyword>
<comment type="caution">
    <text evidence="1">The sequence shown here is derived from an EMBL/GenBank/DDBJ whole genome shotgun (WGS) entry which is preliminary data.</text>
</comment>
<dbReference type="SUPFAM" id="SSF53822">
    <property type="entry name" value="Periplasmic binding protein-like I"/>
    <property type="match status" value="1"/>
</dbReference>
<evidence type="ECO:0000313" key="2">
    <source>
        <dbReference type="Proteomes" id="UP001597560"/>
    </source>
</evidence>
<accession>A0ABW6AY28</accession>
<gene>
    <name evidence="1" type="ORF">ACFS6J_04005</name>
</gene>
<name>A0ABW6AY28_9SPHI</name>
<organism evidence="1 2">
    <name type="scientific">Olivibacter jilunii</name>
    <dbReference type="NCBI Taxonomy" id="985016"/>
    <lineage>
        <taxon>Bacteria</taxon>
        <taxon>Pseudomonadati</taxon>
        <taxon>Bacteroidota</taxon>
        <taxon>Sphingobacteriia</taxon>
        <taxon>Sphingobacteriales</taxon>
        <taxon>Sphingobacteriaceae</taxon>
        <taxon>Olivibacter</taxon>
    </lineage>
</organism>
<evidence type="ECO:0000313" key="1">
    <source>
        <dbReference type="EMBL" id="MFD2960934.1"/>
    </source>
</evidence>
<protein>
    <submittedName>
        <fullName evidence="1">ABC transporter substrate-binding protein</fullName>
    </submittedName>
</protein>
<dbReference type="RefSeq" id="WP_013666539.1">
    <property type="nucleotide sequence ID" value="NZ_JAHVDN010000001.1"/>
</dbReference>
<proteinExistence type="predicted"/>
<dbReference type="Pfam" id="PF04392">
    <property type="entry name" value="ABC_sub_bind"/>
    <property type="match status" value="1"/>
</dbReference>
<dbReference type="InterPro" id="IPR007487">
    <property type="entry name" value="ABC_transpt-TYRBP-like"/>
</dbReference>
<dbReference type="PANTHER" id="PTHR35271">
    <property type="entry name" value="ABC TRANSPORTER, SUBSTRATE-BINDING LIPOPROTEIN-RELATED"/>
    <property type="match status" value="1"/>
</dbReference>
<reference evidence="2" key="1">
    <citation type="journal article" date="2019" name="Int. J. Syst. Evol. Microbiol.">
        <title>The Global Catalogue of Microorganisms (GCM) 10K type strain sequencing project: providing services to taxonomists for standard genome sequencing and annotation.</title>
        <authorList>
            <consortium name="The Broad Institute Genomics Platform"/>
            <consortium name="The Broad Institute Genome Sequencing Center for Infectious Disease"/>
            <person name="Wu L."/>
            <person name="Ma J."/>
        </authorList>
    </citation>
    <scope>NUCLEOTIDE SEQUENCE [LARGE SCALE GENOMIC DNA]</scope>
    <source>
        <strain evidence="2">KCTC 23098</strain>
    </source>
</reference>
<dbReference type="EMBL" id="JBHUPA010000002">
    <property type="protein sequence ID" value="MFD2960934.1"/>
    <property type="molecule type" value="Genomic_DNA"/>
</dbReference>
<dbReference type="PROSITE" id="PS51257">
    <property type="entry name" value="PROKAR_LIPOPROTEIN"/>
    <property type="match status" value="1"/>
</dbReference>
<dbReference type="PANTHER" id="PTHR35271:SF1">
    <property type="entry name" value="ABC TRANSPORTER, SUBSTRATE-BINDING LIPOPROTEIN"/>
    <property type="match status" value="1"/>
</dbReference>